<gene>
    <name evidence="1" type="ORF">CPELLU_LOCUS3412</name>
</gene>
<name>A0A9N9A8V0_9GLOM</name>
<evidence type="ECO:0000313" key="2">
    <source>
        <dbReference type="Proteomes" id="UP000789759"/>
    </source>
</evidence>
<keyword evidence="2" id="KW-1185">Reference proteome</keyword>
<protein>
    <submittedName>
        <fullName evidence="1">23838_t:CDS:1</fullName>
    </submittedName>
</protein>
<organism evidence="1 2">
    <name type="scientific">Cetraspora pellucida</name>
    <dbReference type="NCBI Taxonomy" id="1433469"/>
    <lineage>
        <taxon>Eukaryota</taxon>
        <taxon>Fungi</taxon>
        <taxon>Fungi incertae sedis</taxon>
        <taxon>Mucoromycota</taxon>
        <taxon>Glomeromycotina</taxon>
        <taxon>Glomeromycetes</taxon>
        <taxon>Diversisporales</taxon>
        <taxon>Gigasporaceae</taxon>
        <taxon>Cetraspora</taxon>
    </lineage>
</organism>
<evidence type="ECO:0000313" key="1">
    <source>
        <dbReference type="EMBL" id="CAG8521593.1"/>
    </source>
</evidence>
<reference evidence="1" key="1">
    <citation type="submission" date="2021-06" db="EMBL/GenBank/DDBJ databases">
        <authorList>
            <person name="Kallberg Y."/>
            <person name="Tangrot J."/>
            <person name="Rosling A."/>
        </authorList>
    </citation>
    <scope>NUCLEOTIDE SEQUENCE</scope>
    <source>
        <strain evidence="1">FL966</strain>
    </source>
</reference>
<dbReference type="EMBL" id="CAJVQA010001655">
    <property type="protein sequence ID" value="CAG8521593.1"/>
    <property type="molecule type" value="Genomic_DNA"/>
</dbReference>
<proteinExistence type="predicted"/>
<accession>A0A9N9A8V0</accession>
<dbReference type="OrthoDB" id="2382317at2759"/>
<dbReference type="AlphaFoldDB" id="A0A9N9A8V0"/>
<comment type="caution">
    <text evidence="1">The sequence shown here is derived from an EMBL/GenBank/DDBJ whole genome shotgun (WGS) entry which is preliminary data.</text>
</comment>
<dbReference type="Proteomes" id="UP000789759">
    <property type="component" value="Unassembled WGS sequence"/>
</dbReference>
<sequence>MSMHHQYGDKLSTCHHRVLSVSAQPTLGYQPLSAVPRRIQLSFINDKSPSRIIKTKQGCEIKLKRMTESEKYIRKSALSSYEAVRPTISSWLRPNRMVEIGNRNLVLVPSERYLTNGKVDCGLNKQQKLKVLFAAGNRLENNDCINKQKNF</sequence>